<feature type="compositionally biased region" description="Polar residues" evidence="1">
    <location>
        <begin position="77"/>
        <end position="91"/>
    </location>
</feature>
<name>A0AAW0DJ92_9AGAR</name>
<keyword evidence="3" id="KW-1185">Reference proteome</keyword>
<gene>
    <name evidence="2" type="ORF">VNI00_004508</name>
</gene>
<feature type="region of interest" description="Disordered" evidence="1">
    <location>
        <begin position="72"/>
        <end position="101"/>
    </location>
</feature>
<accession>A0AAW0DJ92</accession>
<dbReference type="AlphaFoldDB" id="A0AAW0DJ92"/>
<evidence type="ECO:0000313" key="2">
    <source>
        <dbReference type="EMBL" id="KAK7051533.1"/>
    </source>
</evidence>
<reference evidence="2 3" key="1">
    <citation type="submission" date="2024-01" db="EMBL/GenBank/DDBJ databases">
        <title>A draft genome for a cacao thread blight-causing isolate of Paramarasmius palmivorus.</title>
        <authorList>
            <person name="Baruah I.K."/>
            <person name="Bukari Y."/>
            <person name="Amoako-Attah I."/>
            <person name="Meinhardt L.W."/>
            <person name="Bailey B.A."/>
            <person name="Cohen S.P."/>
        </authorList>
    </citation>
    <scope>NUCLEOTIDE SEQUENCE [LARGE SCALE GENOMIC DNA]</scope>
    <source>
        <strain evidence="2 3">GH-12</strain>
    </source>
</reference>
<organism evidence="2 3">
    <name type="scientific">Paramarasmius palmivorus</name>
    <dbReference type="NCBI Taxonomy" id="297713"/>
    <lineage>
        <taxon>Eukaryota</taxon>
        <taxon>Fungi</taxon>
        <taxon>Dikarya</taxon>
        <taxon>Basidiomycota</taxon>
        <taxon>Agaricomycotina</taxon>
        <taxon>Agaricomycetes</taxon>
        <taxon>Agaricomycetidae</taxon>
        <taxon>Agaricales</taxon>
        <taxon>Marasmiineae</taxon>
        <taxon>Marasmiaceae</taxon>
        <taxon>Paramarasmius</taxon>
    </lineage>
</organism>
<dbReference type="EMBL" id="JAYKXP010000012">
    <property type="protein sequence ID" value="KAK7051533.1"/>
    <property type="molecule type" value="Genomic_DNA"/>
</dbReference>
<dbReference type="Proteomes" id="UP001383192">
    <property type="component" value="Unassembled WGS sequence"/>
</dbReference>
<proteinExistence type="predicted"/>
<evidence type="ECO:0000256" key="1">
    <source>
        <dbReference type="SAM" id="MobiDB-lite"/>
    </source>
</evidence>
<protein>
    <submittedName>
        <fullName evidence="2">Uncharacterized protein</fullName>
    </submittedName>
</protein>
<evidence type="ECO:0000313" key="3">
    <source>
        <dbReference type="Proteomes" id="UP001383192"/>
    </source>
</evidence>
<sequence length="101" mass="11363">MNEKYSVQVDEDMKTVLETLEDTSRQYLDKSSQMLATLALNFYARNQNPPLIELAKESCEAVFTVIAARGAKRAGEKTQSLSTKSTPVNGETQRKIHKLQK</sequence>
<comment type="caution">
    <text evidence="2">The sequence shown here is derived from an EMBL/GenBank/DDBJ whole genome shotgun (WGS) entry which is preliminary data.</text>
</comment>